<feature type="domain" description="Transposase IS116/IS110/IS902 C-terminal" evidence="3">
    <location>
        <begin position="277"/>
        <end position="326"/>
    </location>
</feature>
<evidence type="ECO:0000256" key="1">
    <source>
        <dbReference type="SAM" id="Coils"/>
    </source>
</evidence>
<sequence>MKGKEIFLGIDVSKGYSDIILLTSEKEIFERSFQLDDTKEGHEILKAKLEELSTKANKIICGVENTGGYERNWVTAIKSISKRNNKIEVYKLNPKAVKHQISSLMLRTIDDSVSAEAIAIYMANNYQRVKQNWEKSIKQTGEITEGKLLHKMIQGLIKQRTMKLNQLEKLLYQTFPEMLEYSRNSQPKWLLKLLEKYPSAEAVKRAKTKGITSIKGLSEEKAKIIKQKAINSVASFSGKIPEIIISQHSKDITELDKEIEKLKRVLVDLYKDNEDIKILTSAKGIGEWTATEFLIDLGDYTRFTSTDQLAAFYGVHPSFKQSGDGKFKVR</sequence>
<dbReference type="InterPro" id="IPR011257">
    <property type="entry name" value="DNA_glycosylase"/>
</dbReference>
<accession>A0A3B1BLF5</accession>
<dbReference type="InterPro" id="IPR047650">
    <property type="entry name" value="Transpos_IS110"/>
</dbReference>
<protein>
    <submittedName>
        <fullName evidence="4">Uncharacterized protein</fullName>
    </submittedName>
</protein>
<organism evidence="4">
    <name type="scientific">hydrothermal vent metagenome</name>
    <dbReference type="NCBI Taxonomy" id="652676"/>
    <lineage>
        <taxon>unclassified sequences</taxon>
        <taxon>metagenomes</taxon>
        <taxon>ecological metagenomes</taxon>
    </lineage>
</organism>
<dbReference type="InterPro" id="IPR002525">
    <property type="entry name" value="Transp_IS110-like_N"/>
</dbReference>
<dbReference type="EMBL" id="UOGD01000068">
    <property type="protein sequence ID" value="VAX16962.1"/>
    <property type="molecule type" value="Genomic_DNA"/>
</dbReference>
<dbReference type="SUPFAM" id="SSF48150">
    <property type="entry name" value="DNA-glycosylase"/>
    <property type="match status" value="1"/>
</dbReference>
<dbReference type="PANTHER" id="PTHR33055:SF13">
    <property type="entry name" value="TRANSPOSASE"/>
    <property type="match status" value="1"/>
</dbReference>
<proteinExistence type="predicted"/>
<keyword evidence="1" id="KW-0175">Coiled coil</keyword>
<dbReference type="GO" id="GO:0006281">
    <property type="term" value="P:DNA repair"/>
    <property type="evidence" value="ECO:0007669"/>
    <property type="project" value="InterPro"/>
</dbReference>
<dbReference type="AlphaFoldDB" id="A0A3B1BLF5"/>
<feature type="coiled-coil region" evidence="1">
    <location>
        <begin position="245"/>
        <end position="272"/>
    </location>
</feature>
<reference evidence="4" key="1">
    <citation type="submission" date="2018-06" db="EMBL/GenBank/DDBJ databases">
        <authorList>
            <person name="Zhirakovskaya E."/>
        </authorList>
    </citation>
    <scope>NUCLEOTIDE SEQUENCE</scope>
</reference>
<evidence type="ECO:0000259" key="3">
    <source>
        <dbReference type="Pfam" id="PF02371"/>
    </source>
</evidence>
<dbReference type="Pfam" id="PF01548">
    <property type="entry name" value="DEDD_Tnp_IS110"/>
    <property type="match status" value="1"/>
</dbReference>
<dbReference type="InterPro" id="IPR003346">
    <property type="entry name" value="Transposase_20"/>
</dbReference>
<feature type="non-terminal residue" evidence="4">
    <location>
        <position position="330"/>
    </location>
</feature>
<dbReference type="GO" id="GO:0003677">
    <property type="term" value="F:DNA binding"/>
    <property type="evidence" value="ECO:0007669"/>
    <property type="project" value="InterPro"/>
</dbReference>
<name>A0A3B1BLF5_9ZZZZ</name>
<dbReference type="Pfam" id="PF02371">
    <property type="entry name" value="Transposase_20"/>
    <property type="match status" value="1"/>
</dbReference>
<gene>
    <name evidence="4" type="ORF">MNBD_IGNAVI01-1394</name>
</gene>
<evidence type="ECO:0000259" key="2">
    <source>
        <dbReference type="Pfam" id="PF01548"/>
    </source>
</evidence>
<dbReference type="GO" id="GO:0006313">
    <property type="term" value="P:DNA transposition"/>
    <property type="evidence" value="ECO:0007669"/>
    <property type="project" value="InterPro"/>
</dbReference>
<evidence type="ECO:0000313" key="4">
    <source>
        <dbReference type="EMBL" id="VAX16962.1"/>
    </source>
</evidence>
<feature type="domain" description="Transposase IS110-like N-terminal" evidence="2">
    <location>
        <begin position="8"/>
        <end position="176"/>
    </location>
</feature>
<dbReference type="GO" id="GO:0004803">
    <property type="term" value="F:transposase activity"/>
    <property type="evidence" value="ECO:0007669"/>
    <property type="project" value="InterPro"/>
</dbReference>
<dbReference type="PANTHER" id="PTHR33055">
    <property type="entry name" value="TRANSPOSASE FOR INSERTION SEQUENCE ELEMENT IS1111A"/>
    <property type="match status" value="1"/>
</dbReference>